<keyword evidence="2" id="KW-1185">Reference proteome</keyword>
<protein>
    <submittedName>
        <fullName evidence="1">Uncharacterized protein</fullName>
    </submittedName>
</protein>
<accession>A0ACD5Y647</accession>
<dbReference type="EnsemblPlants" id="AVESA.00010b.r2.5CG0893920.1">
    <property type="protein sequence ID" value="AVESA.00010b.r2.5CG0893920.1.CDS"/>
    <property type="gene ID" value="AVESA.00010b.r2.5CG0893920"/>
</dbReference>
<proteinExistence type="predicted"/>
<evidence type="ECO:0000313" key="1">
    <source>
        <dbReference type="EnsemblPlants" id="AVESA.00010b.r2.5CG0893920.1.CDS"/>
    </source>
</evidence>
<reference evidence="1" key="2">
    <citation type="submission" date="2025-09" db="UniProtKB">
        <authorList>
            <consortium name="EnsemblPlants"/>
        </authorList>
    </citation>
    <scope>IDENTIFICATION</scope>
</reference>
<reference evidence="1" key="1">
    <citation type="submission" date="2021-05" db="EMBL/GenBank/DDBJ databases">
        <authorList>
            <person name="Scholz U."/>
            <person name="Mascher M."/>
            <person name="Fiebig A."/>
        </authorList>
    </citation>
    <scope>NUCLEOTIDE SEQUENCE [LARGE SCALE GENOMIC DNA]</scope>
</reference>
<name>A0ACD5Y647_AVESA</name>
<organism evidence="1 2">
    <name type="scientific">Avena sativa</name>
    <name type="common">Oat</name>
    <dbReference type="NCBI Taxonomy" id="4498"/>
    <lineage>
        <taxon>Eukaryota</taxon>
        <taxon>Viridiplantae</taxon>
        <taxon>Streptophyta</taxon>
        <taxon>Embryophyta</taxon>
        <taxon>Tracheophyta</taxon>
        <taxon>Spermatophyta</taxon>
        <taxon>Magnoliopsida</taxon>
        <taxon>Liliopsida</taxon>
        <taxon>Poales</taxon>
        <taxon>Poaceae</taxon>
        <taxon>BOP clade</taxon>
        <taxon>Pooideae</taxon>
        <taxon>Poodae</taxon>
        <taxon>Poeae</taxon>
        <taxon>Poeae Chloroplast Group 1 (Aveneae type)</taxon>
        <taxon>Aveninae</taxon>
        <taxon>Avena</taxon>
    </lineage>
</organism>
<dbReference type="Proteomes" id="UP001732700">
    <property type="component" value="Chromosome 5C"/>
</dbReference>
<evidence type="ECO:0000313" key="2">
    <source>
        <dbReference type="Proteomes" id="UP001732700"/>
    </source>
</evidence>
<sequence length="1086" mass="122192">MLSGSNNCIKILVTTSSEITAELMSTVPPYKLPPLSEDDCWTIFSDKAFGDRNDVNACLKEIGRQIVKRCEGLPALARSLGSIVHNQVMDVWLAVRDEALWKLQKTYSTKMQLFSPFYHIYYDMPSALKLCFLYLSVFPKGSLLDKEKLIQQWVALDMIGSKHETLPSYVHGEMYIEDLLSIHFLQVQKAHSVNEIENKTAPTMLCMHNLVHDFARHIASNDNIILDDGELNSNAKRLTFQYILLTYYRGNSTLCSPLITRARALHFRNTKAIKLHKEAFKLLDHLRVLNLSGSCIGDIPASIGHLKHLRYLDISDLKIQTLPSSMSTLTNLEALVLSNTSLKQLPSSIGTLPKLKYLNLQGCDKLQTLPPTLGHLQRLEHLSLSCCYDVSELSVSLCNLHDLRILDLSSCTEIQQLPPSFGNLMNLEDLNVWLLQSQAATRIFWKLEVLILRRCSRLQNLPPCFQNIQCLRILDLAGCEALHISTEVLTTNLEYLNLQRCRKLQTQPNCFVNFTKLKFLNLSQCHPNIHNLLNLSQGLPNIYYLQSLGYLSKLEYLDLSQTVLDIPVSFERLQKLHTLDLTGCVLIHPSSGVPQILTDMIGKMRGLKFVLTKDPTIVASLPQHIRCSVDIDEQWHIATDELVIPDLSGGSRGLGIAEKVNLQNRSELRFIKLEWMPTSQSAAGDVVEYAGEEEVLEKLQPNHSLEHFELVGYAGSVFPTWMMSNMMSLLPNLVSLHIFHLENCKTLPPLGDIRNLRYLYIKDVPNLTNLDMGLSGGTRPFKKLTHLNLESLFNLEEFSILLPISSEEQFIFPALEELSVVSCCKLIFKPSLPKCLKYEIKESNNVLLCGEPVGPASSSSPVQIEITGSMVPSSLLQWIRSLRTLEKAVIDACVGEDGRVLTSVEFLETMSNEEQSSSYAAHEITAVSPLETIIPPQFTTQIEAPATASTGRGKSIFKHLFQRLGTSPTHKERLASMSINSSTISEDLSTISSNTSFAESSNLSIFTFAKLRFATRNFRSDYLLGEGWCVMVYKGQLQEIMNTSGSGTGMVVAIKRFNRDSYEWMNEHNWQEKMNLLGKDFAPQPC</sequence>